<keyword evidence="3" id="KW-1185">Reference proteome</keyword>
<dbReference type="eggNOG" id="COG0456">
    <property type="taxonomic scope" value="Bacteria"/>
</dbReference>
<dbReference type="GO" id="GO:0016747">
    <property type="term" value="F:acyltransferase activity, transferring groups other than amino-acyl groups"/>
    <property type="evidence" value="ECO:0007669"/>
    <property type="project" value="InterPro"/>
</dbReference>
<protein>
    <recommendedName>
        <fullName evidence="1">N-acetyltransferase domain-containing protein</fullName>
    </recommendedName>
</protein>
<dbReference type="Pfam" id="PF00583">
    <property type="entry name" value="Acetyltransf_1"/>
    <property type="match status" value="1"/>
</dbReference>
<dbReference type="KEGG" id="mmar:MODMU_3672"/>
<reference evidence="2 3" key="1">
    <citation type="journal article" date="2012" name="J. Bacteriol.">
        <title>Genome Sequence of Radiation-Resistant Modestobacter marinus Strain BC501, a Representative Actinobacterium That Thrives on Calcareous Stone Surfaces.</title>
        <authorList>
            <person name="Normand P."/>
            <person name="Gury J."/>
            <person name="Pujic P."/>
            <person name="Chouaia B."/>
            <person name="Crotti E."/>
            <person name="Brusetti L."/>
            <person name="Daffonchio D."/>
            <person name="Vacherie B."/>
            <person name="Barbe V."/>
            <person name="Medigue C."/>
            <person name="Calteau A."/>
            <person name="Ghodhbane-Gtari F."/>
            <person name="Essoussi I."/>
            <person name="Nouioui I."/>
            <person name="Abbassi-Ghozzi I."/>
            <person name="Gtari M."/>
        </authorList>
    </citation>
    <scope>NUCLEOTIDE SEQUENCE [LARGE SCALE GENOMIC DNA]</scope>
    <source>
        <strain evidence="3">BC 501</strain>
    </source>
</reference>
<feature type="domain" description="N-acetyltransferase" evidence="1">
    <location>
        <begin position="1"/>
        <end position="132"/>
    </location>
</feature>
<evidence type="ECO:0000313" key="2">
    <source>
        <dbReference type="EMBL" id="CCH89082.1"/>
    </source>
</evidence>
<dbReference type="PROSITE" id="PS51186">
    <property type="entry name" value="GNAT"/>
    <property type="match status" value="1"/>
</dbReference>
<dbReference type="EMBL" id="FO203431">
    <property type="protein sequence ID" value="CCH89082.1"/>
    <property type="molecule type" value="Genomic_DNA"/>
</dbReference>
<dbReference type="Proteomes" id="UP000006461">
    <property type="component" value="Chromosome"/>
</dbReference>
<gene>
    <name evidence="2" type="ordered locus">MODMU_3672</name>
</gene>
<dbReference type="CDD" id="cd04301">
    <property type="entry name" value="NAT_SF"/>
    <property type="match status" value="1"/>
</dbReference>
<dbReference type="STRING" id="477641.MODMU_3672"/>
<dbReference type="InterPro" id="IPR000182">
    <property type="entry name" value="GNAT_dom"/>
</dbReference>
<dbReference type="Gene3D" id="3.40.630.30">
    <property type="match status" value="1"/>
</dbReference>
<proteinExistence type="predicted"/>
<sequence>MEIRWRGPFTSSEANQLHAEAFGTRVFSDDEWNWRDQVAAHSLGWVTARDADVLAGFVNVVWDGEVHAWLQDLMVAAASRHAGVGRRLVEAARDGARAAGCEWLHVDFADELAPFYLDACGFLPTRAGLMAL</sequence>
<dbReference type="AlphaFoldDB" id="I4F0B9"/>
<dbReference type="OMA" id="VAWDGGI"/>
<dbReference type="OrthoDB" id="4549080at2"/>
<evidence type="ECO:0000259" key="1">
    <source>
        <dbReference type="PROSITE" id="PS51186"/>
    </source>
</evidence>
<dbReference type="InterPro" id="IPR016181">
    <property type="entry name" value="Acyl_CoA_acyltransferase"/>
</dbReference>
<accession>I4F0B9</accession>
<dbReference type="HOGENOM" id="CLU_135063_0_0_11"/>
<dbReference type="SUPFAM" id="SSF55729">
    <property type="entry name" value="Acyl-CoA N-acyltransferases (Nat)"/>
    <property type="match status" value="1"/>
</dbReference>
<organism evidence="2 3">
    <name type="scientific">Modestobacter italicus (strain DSM 44449 / CECT 9708 / BC 501)</name>
    <dbReference type="NCBI Taxonomy" id="2732864"/>
    <lineage>
        <taxon>Bacteria</taxon>
        <taxon>Bacillati</taxon>
        <taxon>Actinomycetota</taxon>
        <taxon>Actinomycetes</taxon>
        <taxon>Geodermatophilales</taxon>
        <taxon>Geodermatophilaceae</taxon>
        <taxon>Modestobacter</taxon>
    </lineage>
</organism>
<evidence type="ECO:0000313" key="3">
    <source>
        <dbReference type="Proteomes" id="UP000006461"/>
    </source>
</evidence>
<name>I4F0B9_MODI5</name>